<dbReference type="Gene3D" id="1.10.1200.10">
    <property type="entry name" value="ACP-like"/>
    <property type="match status" value="1"/>
</dbReference>
<reference evidence="3" key="1">
    <citation type="submission" date="2016-06" db="EMBL/GenBank/DDBJ databases">
        <authorList>
            <person name="Varghese N."/>
            <person name="Submissions Spin"/>
        </authorList>
    </citation>
    <scope>NUCLEOTIDE SEQUENCE [LARGE SCALE GENOMIC DNA]</scope>
    <source>
        <strain evidence="3">DSM 44815</strain>
    </source>
</reference>
<dbReference type="SUPFAM" id="SSF47336">
    <property type="entry name" value="ACP-like"/>
    <property type="match status" value="1"/>
</dbReference>
<dbReference type="InterPro" id="IPR009081">
    <property type="entry name" value="PP-bd_ACP"/>
</dbReference>
<feature type="domain" description="Carrier" evidence="1">
    <location>
        <begin position="1"/>
        <end position="71"/>
    </location>
</feature>
<dbReference type="STRING" id="261654.GA0070611_1738"/>
<protein>
    <submittedName>
        <fullName evidence="2">Acyl carrier protein</fullName>
    </submittedName>
</protein>
<dbReference type="PROSITE" id="PS50075">
    <property type="entry name" value="CARRIER"/>
    <property type="match status" value="1"/>
</dbReference>
<organism evidence="2 3">
    <name type="scientific">Micromonospora auratinigra</name>
    <dbReference type="NCBI Taxonomy" id="261654"/>
    <lineage>
        <taxon>Bacteria</taxon>
        <taxon>Bacillati</taxon>
        <taxon>Actinomycetota</taxon>
        <taxon>Actinomycetes</taxon>
        <taxon>Micromonosporales</taxon>
        <taxon>Micromonosporaceae</taxon>
        <taxon>Micromonospora</taxon>
    </lineage>
</organism>
<dbReference type="Proteomes" id="UP000199385">
    <property type="component" value="Chromosome I"/>
</dbReference>
<name>A0A1A8ZD81_9ACTN</name>
<evidence type="ECO:0000313" key="2">
    <source>
        <dbReference type="EMBL" id="SBT41762.1"/>
    </source>
</evidence>
<gene>
    <name evidence="2" type="ORF">GA0070611_1738</name>
</gene>
<sequence>MVLAKVAQVLGVTVDEIDESTDLRGEYDVDSLELMEIGTRLENALGIRIGADALLEMRDIGHAVDLLHERAADREHA</sequence>
<dbReference type="Pfam" id="PF00550">
    <property type="entry name" value="PP-binding"/>
    <property type="match status" value="1"/>
</dbReference>
<evidence type="ECO:0000313" key="3">
    <source>
        <dbReference type="Proteomes" id="UP000199385"/>
    </source>
</evidence>
<evidence type="ECO:0000259" key="1">
    <source>
        <dbReference type="PROSITE" id="PS50075"/>
    </source>
</evidence>
<dbReference type="InterPro" id="IPR036736">
    <property type="entry name" value="ACP-like_sf"/>
</dbReference>
<dbReference type="EMBL" id="LT594323">
    <property type="protein sequence ID" value="SBT41762.1"/>
    <property type="molecule type" value="Genomic_DNA"/>
</dbReference>
<keyword evidence="3" id="KW-1185">Reference proteome</keyword>
<dbReference type="PATRIC" id="fig|261654.4.peg.1764"/>
<dbReference type="AlphaFoldDB" id="A0A1A8ZD81"/>
<accession>A0A1A8ZD81</accession>
<proteinExistence type="predicted"/>